<evidence type="ECO:0000313" key="12">
    <source>
        <dbReference type="Proteomes" id="UP000001369"/>
    </source>
</evidence>
<sequence length="380" mass="44202">MRFLHLSDTHLGYHQYGLVERSKDYFDAFMSVVDVAIENKVDFIIHTGDFFHTHRPSNQTLLEGIEIVRRLNDHNIPIFTVAGNHDRGSGVRDTTALEILKHIGLKVLDAGVDDSLGVNIFGLKYISPIFIKRNLKLEEILEKLYDKTQSKNNFNILMLHLEFEPFFNSGLKLEHYLPEGMYNYVGIGHYHQRQEPINLNGSTVVYSGSTEYTQFNEKTYTEKGCYVVEVENGSSRAEFVPIKNRMFLSYSFDDETLMDVIKSIKELELPTDKKPILFLKGKTKKFLTNKEVLEILQKEALMDRFLHVSCDVVNQSKKILDFQVIQEEDKSTTIKEKLKELLEEDELLIKVEKVLEEIKAFENLKDFEDYIESHQEFLEL</sequence>
<dbReference type="OrthoDB" id="9773856at2"/>
<evidence type="ECO:0000256" key="3">
    <source>
        <dbReference type="ARBA" id="ARBA00022759"/>
    </source>
</evidence>
<dbReference type="Pfam" id="PF00149">
    <property type="entry name" value="Metallophos"/>
    <property type="match status" value="1"/>
</dbReference>
<evidence type="ECO:0000256" key="5">
    <source>
        <dbReference type="ARBA" id="ARBA00022801"/>
    </source>
</evidence>
<protein>
    <submittedName>
        <fullName evidence="11">DNA repair exonuclease</fullName>
    </submittedName>
</protein>
<dbReference type="STRING" id="204536.SULAZ_0008"/>
<keyword evidence="7" id="KW-0234">DNA repair</keyword>
<dbReference type="InterPro" id="IPR029052">
    <property type="entry name" value="Metallo-depent_PP-like"/>
</dbReference>
<dbReference type="Proteomes" id="UP000001369">
    <property type="component" value="Chromosome"/>
</dbReference>
<dbReference type="KEGG" id="saf:SULAZ_0008"/>
<dbReference type="RefSeq" id="WP_012673743.1">
    <property type="nucleotide sequence ID" value="NC_012438.1"/>
</dbReference>
<dbReference type="GO" id="GO:0046872">
    <property type="term" value="F:metal ion binding"/>
    <property type="evidence" value="ECO:0007669"/>
    <property type="project" value="UniProtKB-KW"/>
</dbReference>
<gene>
    <name evidence="11" type="ordered locus">SULAZ_0008</name>
</gene>
<keyword evidence="9" id="KW-0175">Coiled coil</keyword>
<evidence type="ECO:0000256" key="8">
    <source>
        <dbReference type="ARBA" id="ARBA00023211"/>
    </source>
</evidence>
<dbReference type="AlphaFoldDB" id="C1DX93"/>
<dbReference type="InterPro" id="IPR004843">
    <property type="entry name" value="Calcineurin-like_PHP"/>
</dbReference>
<evidence type="ECO:0000256" key="2">
    <source>
        <dbReference type="ARBA" id="ARBA00022723"/>
    </source>
</evidence>
<dbReference type="GO" id="GO:0006302">
    <property type="term" value="P:double-strand break repair"/>
    <property type="evidence" value="ECO:0007669"/>
    <property type="project" value="InterPro"/>
</dbReference>
<dbReference type="GO" id="GO:0004519">
    <property type="term" value="F:endonuclease activity"/>
    <property type="evidence" value="ECO:0007669"/>
    <property type="project" value="UniProtKB-KW"/>
</dbReference>
<evidence type="ECO:0000313" key="11">
    <source>
        <dbReference type="EMBL" id="ACN98418.1"/>
    </source>
</evidence>
<dbReference type="InterPro" id="IPR041796">
    <property type="entry name" value="Mre11_N"/>
</dbReference>
<dbReference type="CDD" id="cd00840">
    <property type="entry name" value="MPP_Mre11_N"/>
    <property type="match status" value="1"/>
</dbReference>
<keyword evidence="8" id="KW-0464">Manganese</keyword>
<dbReference type="PANTHER" id="PTHR30337:SF0">
    <property type="entry name" value="NUCLEASE SBCCD SUBUNIT D"/>
    <property type="match status" value="1"/>
</dbReference>
<evidence type="ECO:0000256" key="6">
    <source>
        <dbReference type="ARBA" id="ARBA00022839"/>
    </source>
</evidence>
<keyword evidence="3" id="KW-0255">Endonuclease</keyword>
<proteinExistence type="inferred from homology"/>
<evidence type="ECO:0000256" key="9">
    <source>
        <dbReference type="SAM" id="Coils"/>
    </source>
</evidence>
<dbReference type="HAMAP" id="MF_02044">
    <property type="entry name" value="Mre11"/>
    <property type="match status" value="1"/>
</dbReference>
<evidence type="ECO:0000256" key="7">
    <source>
        <dbReference type="ARBA" id="ARBA00023204"/>
    </source>
</evidence>
<feature type="domain" description="Calcineurin-like phosphoesterase" evidence="10">
    <location>
        <begin position="1"/>
        <end position="191"/>
    </location>
</feature>
<keyword evidence="2" id="KW-0479">Metal-binding</keyword>
<evidence type="ECO:0000256" key="4">
    <source>
        <dbReference type="ARBA" id="ARBA00022763"/>
    </source>
</evidence>
<keyword evidence="4" id="KW-0227">DNA damage</keyword>
<keyword evidence="5" id="KW-0378">Hydrolase</keyword>
<dbReference type="InterPro" id="IPR050535">
    <property type="entry name" value="DNA_Repair-Maintenance_Comp"/>
</dbReference>
<feature type="coiled-coil region" evidence="9">
    <location>
        <begin position="324"/>
        <end position="364"/>
    </location>
</feature>
<evidence type="ECO:0000256" key="1">
    <source>
        <dbReference type="ARBA" id="ARBA00022722"/>
    </source>
</evidence>
<reference evidence="11 12" key="1">
    <citation type="journal article" date="2009" name="J. Bacteriol.">
        <title>Complete and draft genome sequences of six members of the Aquificales.</title>
        <authorList>
            <person name="Reysenbach A.L."/>
            <person name="Hamamura N."/>
            <person name="Podar M."/>
            <person name="Griffiths E."/>
            <person name="Ferreira S."/>
            <person name="Hochstein R."/>
            <person name="Heidelberg J."/>
            <person name="Johnson J."/>
            <person name="Mead D."/>
            <person name="Pohorille A."/>
            <person name="Sarmiento M."/>
            <person name="Schweighofer K."/>
            <person name="Seshadri R."/>
            <person name="Voytek M.A."/>
        </authorList>
    </citation>
    <scope>NUCLEOTIDE SEQUENCE [LARGE SCALE GENOMIC DNA]</scope>
    <source>
        <strain evidence="12">Az-Fu1 / DSM 15241 / OCM 825</strain>
    </source>
</reference>
<keyword evidence="6 11" id="KW-0269">Exonuclease</keyword>
<accession>C1DX93</accession>
<keyword evidence="1" id="KW-0540">Nuclease</keyword>
<evidence type="ECO:0000259" key="10">
    <source>
        <dbReference type="Pfam" id="PF00149"/>
    </source>
</evidence>
<dbReference type="EMBL" id="CP001229">
    <property type="protein sequence ID" value="ACN98418.1"/>
    <property type="molecule type" value="Genomic_DNA"/>
</dbReference>
<dbReference type="eggNOG" id="COG0420">
    <property type="taxonomic scope" value="Bacteria"/>
</dbReference>
<organism evidence="11 12">
    <name type="scientific">Sulfurihydrogenibium azorense (strain DSM 15241 / OCM 825 / Az-Fu1)</name>
    <dbReference type="NCBI Taxonomy" id="204536"/>
    <lineage>
        <taxon>Bacteria</taxon>
        <taxon>Pseudomonadati</taxon>
        <taxon>Aquificota</taxon>
        <taxon>Aquificia</taxon>
        <taxon>Aquificales</taxon>
        <taxon>Hydrogenothermaceae</taxon>
        <taxon>Sulfurihydrogenibium</taxon>
    </lineage>
</organism>
<dbReference type="SUPFAM" id="SSF56300">
    <property type="entry name" value="Metallo-dependent phosphatases"/>
    <property type="match status" value="1"/>
</dbReference>
<dbReference type="Gene3D" id="3.60.21.10">
    <property type="match status" value="1"/>
</dbReference>
<name>C1DX93_SULAA</name>
<dbReference type="InterPro" id="IPR032885">
    <property type="entry name" value="Mre11_archaea-type"/>
</dbReference>
<dbReference type="PANTHER" id="PTHR30337">
    <property type="entry name" value="COMPONENT OF ATP-DEPENDENT DSDNA EXONUCLEASE"/>
    <property type="match status" value="1"/>
</dbReference>
<dbReference type="GO" id="GO:0004527">
    <property type="term" value="F:exonuclease activity"/>
    <property type="evidence" value="ECO:0007669"/>
    <property type="project" value="UniProtKB-KW"/>
</dbReference>
<dbReference type="HOGENOM" id="CLU_026621_5_2_0"/>
<keyword evidence="12" id="KW-1185">Reference proteome</keyword>